<dbReference type="Proteomes" id="UP000295357">
    <property type="component" value="Unassembled WGS sequence"/>
</dbReference>
<dbReference type="EMBL" id="SNXE01000009">
    <property type="protein sequence ID" value="TDP06330.1"/>
    <property type="molecule type" value="Genomic_DNA"/>
</dbReference>
<organism evidence="2 3">
    <name type="scientific">Roseateles asaccharophilus</name>
    <dbReference type="NCBI Taxonomy" id="582607"/>
    <lineage>
        <taxon>Bacteria</taxon>
        <taxon>Pseudomonadati</taxon>
        <taxon>Pseudomonadota</taxon>
        <taxon>Betaproteobacteria</taxon>
        <taxon>Burkholderiales</taxon>
        <taxon>Sphaerotilaceae</taxon>
        <taxon>Roseateles</taxon>
    </lineage>
</organism>
<keyword evidence="2" id="KW-0808">Transferase</keyword>
<dbReference type="OrthoDB" id="9801669at2"/>
<dbReference type="RefSeq" id="WP_133604945.1">
    <property type="nucleotide sequence ID" value="NZ_JAUFPJ010000003.1"/>
</dbReference>
<dbReference type="Gene3D" id="3.40.630.30">
    <property type="match status" value="1"/>
</dbReference>
<gene>
    <name evidence="2" type="ORF">DFR39_1093</name>
</gene>
<keyword evidence="3" id="KW-1185">Reference proteome</keyword>
<accession>A0A4R6MV64</accession>
<proteinExistence type="predicted"/>
<dbReference type="PROSITE" id="PS51186">
    <property type="entry name" value="GNAT"/>
    <property type="match status" value="1"/>
</dbReference>
<sequence length="177" mass="20052">MRTIPAGRFTLEPQVAEHAQEMFRVLSDPAIYEFENAPPESEAWLHRRFELLESRGPADGSEDWLNWVVRLPSGQLAGYVQATVSREGWAYVAYELNSQYWRQGIGTTAVAAMLQELRAVYRVREFVAVLKGKNYRSRALLLSLGFQDGSAAQVERHRDEQDEIVMVLAQGTVEHAA</sequence>
<protein>
    <submittedName>
        <fullName evidence="2">Ribosomal-protein-alanine N-acetyltransferase</fullName>
    </submittedName>
</protein>
<comment type="caution">
    <text evidence="2">The sequence shown here is derived from an EMBL/GenBank/DDBJ whole genome shotgun (WGS) entry which is preliminary data.</text>
</comment>
<dbReference type="AlphaFoldDB" id="A0A4R6MV64"/>
<dbReference type="SUPFAM" id="SSF55729">
    <property type="entry name" value="Acyl-CoA N-acyltransferases (Nat)"/>
    <property type="match status" value="1"/>
</dbReference>
<evidence type="ECO:0000313" key="2">
    <source>
        <dbReference type="EMBL" id="TDP06330.1"/>
    </source>
</evidence>
<evidence type="ECO:0000259" key="1">
    <source>
        <dbReference type="PROSITE" id="PS51186"/>
    </source>
</evidence>
<dbReference type="InterPro" id="IPR051531">
    <property type="entry name" value="N-acetyltransferase"/>
</dbReference>
<reference evidence="2 3" key="1">
    <citation type="submission" date="2019-03" db="EMBL/GenBank/DDBJ databases">
        <title>Genomic Encyclopedia of Type Strains, Phase IV (KMG-IV): sequencing the most valuable type-strain genomes for metagenomic binning, comparative biology and taxonomic classification.</title>
        <authorList>
            <person name="Goeker M."/>
        </authorList>
    </citation>
    <scope>NUCLEOTIDE SEQUENCE [LARGE SCALE GENOMIC DNA]</scope>
    <source>
        <strain evidence="2 3">DSM 25082</strain>
    </source>
</reference>
<feature type="domain" description="N-acetyltransferase" evidence="1">
    <location>
        <begin position="21"/>
        <end position="171"/>
    </location>
</feature>
<dbReference type="PANTHER" id="PTHR43792:SF16">
    <property type="entry name" value="N-ACETYLTRANSFERASE DOMAIN-CONTAINING PROTEIN"/>
    <property type="match status" value="1"/>
</dbReference>
<dbReference type="InterPro" id="IPR016181">
    <property type="entry name" value="Acyl_CoA_acyltransferase"/>
</dbReference>
<dbReference type="PANTHER" id="PTHR43792">
    <property type="entry name" value="GNAT FAMILY, PUTATIVE (AFU_ORTHOLOGUE AFUA_3G00765)-RELATED-RELATED"/>
    <property type="match status" value="1"/>
</dbReference>
<dbReference type="InterPro" id="IPR000182">
    <property type="entry name" value="GNAT_dom"/>
</dbReference>
<name>A0A4R6MV64_9BURK</name>
<dbReference type="GO" id="GO:0016747">
    <property type="term" value="F:acyltransferase activity, transferring groups other than amino-acyl groups"/>
    <property type="evidence" value="ECO:0007669"/>
    <property type="project" value="InterPro"/>
</dbReference>
<evidence type="ECO:0000313" key="3">
    <source>
        <dbReference type="Proteomes" id="UP000295357"/>
    </source>
</evidence>
<dbReference type="Pfam" id="PF13302">
    <property type="entry name" value="Acetyltransf_3"/>
    <property type="match status" value="1"/>
</dbReference>